<evidence type="ECO:0000313" key="3">
    <source>
        <dbReference type="Proteomes" id="UP000007129"/>
    </source>
</evidence>
<gene>
    <name evidence="2" type="ORF">MPH_00601</name>
</gene>
<dbReference type="VEuPathDB" id="FungiDB:MPH_00601"/>
<feature type="compositionally biased region" description="Low complexity" evidence="1">
    <location>
        <begin position="11"/>
        <end position="33"/>
    </location>
</feature>
<protein>
    <submittedName>
        <fullName evidence="2">Uncharacterized protein</fullName>
    </submittedName>
</protein>
<evidence type="ECO:0000313" key="2">
    <source>
        <dbReference type="EMBL" id="EKG22010.1"/>
    </source>
</evidence>
<comment type="caution">
    <text evidence="2">The sequence shown here is derived from an EMBL/GenBank/DDBJ whole genome shotgun (WGS) entry which is preliminary data.</text>
</comment>
<dbReference type="Proteomes" id="UP000007129">
    <property type="component" value="Unassembled WGS sequence"/>
</dbReference>
<dbReference type="InParanoid" id="K2SZG2"/>
<accession>K2SZG2</accession>
<dbReference type="AlphaFoldDB" id="K2SZG2"/>
<organism evidence="2 3">
    <name type="scientific">Macrophomina phaseolina (strain MS6)</name>
    <name type="common">Charcoal rot fungus</name>
    <dbReference type="NCBI Taxonomy" id="1126212"/>
    <lineage>
        <taxon>Eukaryota</taxon>
        <taxon>Fungi</taxon>
        <taxon>Dikarya</taxon>
        <taxon>Ascomycota</taxon>
        <taxon>Pezizomycotina</taxon>
        <taxon>Dothideomycetes</taxon>
        <taxon>Dothideomycetes incertae sedis</taxon>
        <taxon>Botryosphaeriales</taxon>
        <taxon>Botryosphaeriaceae</taxon>
        <taxon>Macrophomina</taxon>
    </lineage>
</organism>
<proteinExistence type="predicted"/>
<reference evidence="2 3" key="1">
    <citation type="journal article" date="2012" name="BMC Genomics">
        <title>Tools to kill: Genome of one of the most destructive plant pathogenic fungi Macrophomina phaseolina.</title>
        <authorList>
            <person name="Islam M.S."/>
            <person name="Haque M.S."/>
            <person name="Islam M.M."/>
            <person name="Emdad E.M."/>
            <person name="Halim A."/>
            <person name="Hossen Q.M.M."/>
            <person name="Hossain M.Z."/>
            <person name="Ahmed B."/>
            <person name="Rahim S."/>
            <person name="Rahman M.S."/>
            <person name="Alam M.M."/>
            <person name="Hou S."/>
            <person name="Wan X."/>
            <person name="Saito J.A."/>
            <person name="Alam M."/>
        </authorList>
    </citation>
    <scope>NUCLEOTIDE SEQUENCE [LARGE SCALE GENOMIC DNA]</scope>
    <source>
        <strain evidence="2 3">MS6</strain>
    </source>
</reference>
<dbReference type="HOGENOM" id="CLU_2210525_0_0_1"/>
<name>K2SZG2_MACPH</name>
<dbReference type="EMBL" id="AHHD01000031">
    <property type="protein sequence ID" value="EKG22010.1"/>
    <property type="molecule type" value="Genomic_DNA"/>
</dbReference>
<feature type="region of interest" description="Disordered" evidence="1">
    <location>
        <begin position="1"/>
        <end position="56"/>
    </location>
</feature>
<evidence type="ECO:0000256" key="1">
    <source>
        <dbReference type="SAM" id="MobiDB-lite"/>
    </source>
</evidence>
<sequence length="107" mass="11380">MPTAAFPRPGTPASTSNPSTLSSPRTSTSCSSPFLSPTRRMASSAKTSSASCVTARARRPASSPLIVIRPRAGRVQLSSISRAARSSISRRLSRHYMMERSAARLST</sequence>